<keyword evidence="2" id="KW-1185">Reference proteome</keyword>
<dbReference type="InParanoid" id="I3TEG8"/>
<proteinExistence type="predicted"/>
<dbReference type="eggNOG" id="arCOG07221">
    <property type="taxonomic scope" value="Archaea"/>
</dbReference>
<reference evidence="1 2" key="1">
    <citation type="journal article" date="2012" name="J. Bacteriol.">
        <title>Complete genome sequence of the hyperthermophilic cellulolytic Crenarchaeon 'Thermogladius cellulolyticus' 1633.</title>
        <authorList>
            <person name="Mardanov A.V."/>
            <person name="Kochetkova T.V."/>
            <person name="Beletsky A.V."/>
            <person name="Bonch-Osmolovskaya E.A."/>
            <person name="Ravin N.V."/>
            <person name="Skryabin K.G."/>
        </authorList>
    </citation>
    <scope>NUCLEOTIDE SEQUENCE [LARGE SCALE GENOMIC DNA]</scope>
    <source>
        <strain evidence="2">DSM 22663 / VKM B-2946 / 1633</strain>
    </source>
</reference>
<evidence type="ECO:0000313" key="1">
    <source>
        <dbReference type="EMBL" id="AFK51156.1"/>
    </source>
</evidence>
<organism evidence="1 2">
    <name type="scientific">Thermogladius calderae (strain DSM 22663 / VKM B-2946 / 1633)</name>
    <dbReference type="NCBI Taxonomy" id="1184251"/>
    <lineage>
        <taxon>Archaea</taxon>
        <taxon>Thermoproteota</taxon>
        <taxon>Thermoprotei</taxon>
        <taxon>Desulfurococcales</taxon>
        <taxon>Desulfurococcaceae</taxon>
        <taxon>Thermogladius</taxon>
    </lineage>
</organism>
<evidence type="ECO:0000313" key="2">
    <source>
        <dbReference type="Proteomes" id="UP000005270"/>
    </source>
</evidence>
<dbReference type="HOGENOM" id="CLU_171532_0_0_2"/>
<dbReference type="EMBL" id="CP003531">
    <property type="protein sequence ID" value="AFK51156.1"/>
    <property type="molecule type" value="Genomic_DNA"/>
</dbReference>
<dbReference type="STRING" id="1184251.TCELL_0732"/>
<dbReference type="AlphaFoldDB" id="I3TEG8"/>
<name>I3TEG8_THEC1</name>
<dbReference type="Proteomes" id="UP000005270">
    <property type="component" value="Chromosome"/>
</dbReference>
<sequence length="102" mass="11651">MAFKTRLCDICESRPAVLKCPSCGRWVCEEDFDYSKNLCVVCASTLCEICGLRPSIGYCRVCGRVGCEECLIQESTVSYVCRECAERLGLRLNSKRYRFRLK</sequence>
<dbReference type="InterPro" id="IPR011011">
    <property type="entry name" value="Znf_FYVE_PHD"/>
</dbReference>
<protein>
    <recommendedName>
        <fullName evidence="3">B box-type domain-containing protein</fullName>
    </recommendedName>
</protein>
<accession>I3TEG8</accession>
<dbReference type="KEGG" id="thg:TCELL_0732"/>
<gene>
    <name evidence="1" type="ordered locus">TCELL_0732</name>
</gene>
<evidence type="ECO:0008006" key="3">
    <source>
        <dbReference type="Google" id="ProtNLM"/>
    </source>
</evidence>
<dbReference type="SUPFAM" id="SSF57903">
    <property type="entry name" value="FYVE/PHD zinc finger"/>
    <property type="match status" value="1"/>
</dbReference>